<dbReference type="InterPro" id="IPR000551">
    <property type="entry name" value="MerR-type_HTH_dom"/>
</dbReference>
<organism evidence="3 4">
    <name type="scientific">Mycolicibacterium holsaticum</name>
    <dbReference type="NCBI Taxonomy" id="152142"/>
    <lineage>
        <taxon>Bacteria</taxon>
        <taxon>Bacillati</taxon>
        <taxon>Actinomycetota</taxon>
        <taxon>Actinomycetes</taxon>
        <taxon>Mycobacteriales</taxon>
        <taxon>Mycobacteriaceae</taxon>
        <taxon>Mycolicibacterium</taxon>
    </lineage>
</organism>
<dbReference type="PANTHER" id="PTHR30204">
    <property type="entry name" value="REDOX-CYCLING DRUG-SENSING TRANSCRIPTIONAL ACTIVATOR SOXR"/>
    <property type="match status" value="1"/>
</dbReference>
<reference evidence="4" key="1">
    <citation type="submission" date="2016-09" db="EMBL/GenBank/DDBJ databases">
        <authorList>
            <person name="Greninger A.L."/>
            <person name="Jerome K.R."/>
            <person name="Mcnair B."/>
            <person name="Wallis C."/>
            <person name="Fang F."/>
        </authorList>
    </citation>
    <scope>NUCLEOTIDE SEQUENCE [LARGE SCALE GENOMIC DNA]</scope>
    <source>
        <strain evidence="4">M7</strain>
    </source>
</reference>
<dbReference type="RefSeq" id="WP_069407663.1">
    <property type="nucleotide sequence ID" value="NZ_MIGZ01000205.1"/>
</dbReference>
<dbReference type="GO" id="GO:0003677">
    <property type="term" value="F:DNA binding"/>
    <property type="evidence" value="ECO:0007669"/>
    <property type="project" value="UniProtKB-KW"/>
</dbReference>
<dbReference type="Pfam" id="PF13411">
    <property type="entry name" value="MerR_1"/>
    <property type="match status" value="1"/>
</dbReference>
<keyword evidence="4" id="KW-1185">Reference proteome</keyword>
<keyword evidence="1" id="KW-0238">DNA-binding</keyword>
<evidence type="ECO:0000259" key="2">
    <source>
        <dbReference type="PROSITE" id="PS50937"/>
    </source>
</evidence>
<dbReference type="Gene3D" id="1.10.1660.10">
    <property type="match status" value="1"/>
</dbReference>
<dbReference type="PROSITE" id="PS50937">
    <property type="entry name" value="HTH_MERR_2"/>
    <property type="match status" value="1"/>
</dbReference>
<dbReference type="InterPro" id="IPR047057">
    <property type="entry name" value="MerR_fam"/>
</dbReference>
<dbReference type="InterPro" id="IPR009061">
    <property type="entry name" value="DNA-bd_dom_put_sf"/>
</dbReference>
<name>A0A1E3R5W5_9MYCO</name>
<evidence type="ECO:0000313" key="3">
    <source>
        <dbReference type="EMBL" id="ODQ85121.1"/>
    </source>
</evidence>
<accession>A0A1E3R5W5</accession>
<dbReference type="SMART" id="SM00422">
    <property type="entry name" value="HTH_MERR"/>
    <property type="match status" value="1"/>
</dbReference>
<feature type="domain" description="HTH merR-type" evidence="2">
    <location>
        <begin position="5"/>
        <end position="73"/>
    </location>
</feature>
<dbReference type="PRINTS" id="PR00040">
    <property type="entry name" value="HTHMERR"/>
</dbReference>
<evidence type="ECO:0000313" key="4">
    <source>
        <dbReference type="Proteomes" id="UP000094243"/>
    </source>
</evidence>
<dbReference type="PANTHER" id="PTHR30204:SF92">
    <property type="entry name" value="HTH-TYPE TRANSCRIPTIONAL REGULATOR ZNTR"/>
    <property type="match status" value="1"/>
</dbReference>
<protein>
    <submittedName>
        <fullName evidence="3">MerR family transcriptional regulator</fullName>
    </submittedName>
</protein>
<dbReference type="GO" id="GO:0003700">
    <property type="term" value="F:DNA-binding transcription factor activity"/>
    <property type="evidence" value="ECO:0007669"/>
    <property type="project" value="InterPro"/>
</dbReference>
<proteinExistence type="predicted"/>
<evidence type="ECO:0000256" key="1">
    <source>
        <dbReference type="ARBA" id="ARBA00023125"/>
    </source>
</evidence>
<dbReference type="EMBL" id="MIGZ01000205">
    <property type="protein sequence ID" value="ODQ85121.1"/>
    <property type="molecule type" value="Genomic_DNA"/>
</dbReference>
<dbReference type="SUPFAM" id="SSF46955">
    <property type="entry name" value="Putative DNA-binding domain"/>
    <property type="match status" value="1"/>
</dbReference>
<dbReference type="OrthoDB" id="9802039at2"/>
<gene>
    <name evidence="3" type="ORF">BHQ17_24535</name>
</gene>
<comment type="caution">
    <text evidence="3">The sequence shown here is derived from an EMBL/GenBank/DDBJ whole genome shotgun (WGS) entry which is preliminary data.</text>
</comment>
<dbReference type="Proteomes" id="UP000094243">
    <property type="component" value="Unassembled WGS sequence"/>
</dbReference>
<sequence length="143" mass="15618">MARTELKIGELARAAATTPSTIRYYEETGLLPPPARVGGQRRYRRDAVRLLTFIRHCREFGFPIEQVRTLAALMQDTDRSCSEARTVAEAHLASIRDKLMELHALERDIAGLLDAADVACVGGSGADCVVLRGLAEPACKDHG</sequence>
<dbReference type="AlphaFoldDB" id="A0A1E3R5W5"/>